<reference evidence="2" key="1">
    <citation type="journal article" date="2020" name="Stud. Mycol.">
        <title>101 Dothideomycetes genomes: a test case for predicting lifestyles and emergence of pathogens.</title>
        <authorList>
            <person name="Haridas S."/>
            <person name="Albert R."/>
            <person name="Binder M."/>
            <person name="Bloem J."/>
            <person name="Labutti K."/>
            <person name="Salamov A."/>
            <person name="Andreopoulos B."/>
            <person name="Baker S."/>
            <person name="Barry K."/>
            <person name="Bills G."/>
            <person name="Bluhm B."/>
            <person name="Cannon C."/>
            <person name="Castanera R."/>
            <person name="Culley D."/>
            <person name="Daum C."/>
            <person name="Ezra D."/>
            <person name="Gonzalez J."/>
            <person name="Henrissat B."/>
            <person name="Kuo A."/>
            <person name="Liang C."/>
            <person name="Lipzen A."/>
            <person name="Lutzoni F."/>
            <person name="Magnuson J."/>
            <person name="Mondo S."/>
            <person name="Nolan M."/>
            <person name="Ohm R."/>
            <person name="Pangilinan J."/>
            <person name="Park H.-J."/>
            <person name="Ramirez L."/>
            <person name="Alfaro M."/>
            <person name="Sun H."/>
            <person name="Tritt A."/>
            <person name="Yoshinaga Y."/>
            <person name="Zwiers L.-H."/>
            <person name="Turgeon B."/>
            <person name="Goodwin S."/>
            <person name="Spatafora J."/>
            <person name="Crous P."/>
            <person name="Grigoriev I."/>
        </authorList>
    </citation>
    <scope>NUCLEOTIDE SEQUENCE</scope>
    <source>
        <strain evidence="2">CBS 207.26</strain>
    </source>
</reference>
<evidence type="ECO:0000256" key="1">
    <source>
        <dbReference type="ARBA" id="ARBA00022801"/>
    </source>
</evidence>
<keyword evidence="1" id="KW-0378">Hydrolase</keyword>
<keyword evidence="3" id="KW-1185">Reference proteome</keyword>
<dbReference type="GO" id="GO:0016787">
    <property type="term" value="F:hydrolase activity"/>
    <property type="evidence" value="ECO:0007669"/>
    <property type="project" value="UniProtKB-KW"/>
</dbReference>
<dbReference type="PANTHER" id="PTHR22946">
    <property type="entry name" value="DIENELACTONE HYDROLASE DOMAIN-CONTAINING PROTEIN-RELATED"/>
    <property type="match status" value="1"/>
</dbReference>
<dbReference type="FunFam" id="3.40.50.1820:FF:000145">
    <property type="entry name" value="Pigment biosynthesis protein"/>
    <property type="match status" value="1"/>
</dbReference>
<dbReference type="InterPro" id="IPR029058">
    <property type="entry name" value="AB_hydrolase_fold"/>
</dbReference>
<dbReference type="Proteomes" id="UP000800200">
    <property type="component" value="Unassembled WGS sequence"/>
</dbReference>
<organism evidence="2 3">
    <name type="scientific">Zopfia rhizophila CBS 207.26</name>
    <dbReference type="NCBI Taxonomy" id="1314779"/>
    <lineage>
        <taxon>Eukaryota</taxon>
        <taxon>Fungi</taxon>
        <taxon>Dikarya</taxon>
        <taxon>Ascomycota</taxon>
        <taxon>Pezizomycotina</taxon>
        <taxon>Dothideomycetes</taxon>
        <taxon>Dothideomycetes incertae sedis</taxon>
        <taxon>Zopfiaceae</taxon>
        <taxon>Zopfia</taxon>
    </lineage>
</organism>
<protein>
    <submittedName>
        <fullName evidence="2">Pigment biosynthesis protein Ayg1</fullName>
    </submittedName>
</protein>
<dbReference type="InterPro" id="IPR050261">
    <property type="entry name" value="FrsA_esterase"/>
</dbReference>
<dbReference type="SUPFAM" id="SSF53474">
    <property type="entry name" value="alpha/beta-Hydrolases"/>
    <property type="match status" value="1"/>
</dbReference>
<dbReference type="EMBL" id="ML994612">
    <property type="protein sequence ID" value="KAF2194163.1"/>
    <property type="molecule type" value="Genomic_DNA"/>
</dbReference>
<dbReference type="Pfam" id="PF06500">
    <property type="entry name" value="FrsA-like"/>
    <property type="match status" value="1"/>
</dbReference>
<evidence type="ECO:0000313" key="2">
    <source>
        <dbReference type="EMBL" id="KAF2194163.1"/>
    </source>
</evidence>
<dbReference type="AlphaFoldDB" id="A0A6A6ET13"/>
<gene>
    <name evidence="2" type="ORF">K469DRAFT_549648</name>
</gene>
<proteinExistence type="predicted"/>
<sequence length="405" mass="45977">MPNGNWILGDLFTKDYGHAGSIQKLWEMRWKFPCTKGVYPFHDGKFDDFEPIFEHLISKNINDPYSDDYTDAFVPTAKALATKAEELEKTDKEGAKKLYLRANAVFRLARFPYIGTDLKRRVFEVQKEVYLKGTRLWDVPVNEIVVPHKYAGEGDGLDIPLYTRIPKTASKENPCPVVLLVTGLDGHRPDNTERTEEHLKRGWATVICDIPGTTIDCPANRTDPLSPDRFFSSILEWIREQPYFDFKKILAWGLSAGGYYAIRLAHTHASQLAGAVGHGAGTHHYIGREWLSQIAKHEYPFGLEQAYCQKYGYEDFEEMKEKCQKTFSLVSGEGEGVAVVGIGMKSCRLLLINGVLDGCMPVEDSMLLAEYGSPKEMRFIRERLHMGYPEANGVVYPWMEEIMGK</sequence>
<evidence type="ECO:0000313" key="3">
    <source>
        <dbReference type="Proteomes" id="UP000800200"/>
    </source>
</evidence>
<name>A0A6A6ET13_9PEZI</name>
<accession>A0A6A6ET13</accession>
<dbReference type="InterPro" id="IPR010520">
    <property type="entry name" value="FrsA-like"/>
</dbReference>
<dbReference type="OrthoDB" id="5409895at2759"/>
<dbReference type="Gene3D" id="3.40.50.1820">
    <property type="entry name" value="alpha/beta hydrolase"/>
    <property type="match status" value="1"/>
</dbReference>
<dbReference type="PANTHER" id="PTHR22946:SF12">
    <property type="entry name" value="CONIDIAL PIGMENT BIOSYNTHESIS PROTEIN AYG1 (AFU_ORTHOLOGUE AFUA_2G17550)"/>
    <property type="match status" value="1"/>
</dbReference>